<dbReference type="AlphaFoldDB" id="A0A5E4R7H9"/>
<protein>
    <recommendedName>
        <fullName evidence="3">EF-hand domain-containing protein</fullName>
    </recommendedName>
</protein>
<proteinExistence type="predicted"/>
<evidence type="ECO:0000313" key="1">
    <source>
        <dbReference type="EMBL" id="VVD05169.1"/>
    </source>
</evidence>
<dbReference type="InterPro" id="IPR018247">
    <property type="entry name" value="EF_Hand_1_Ca_BS"/>
</dbReference>
<organism evidence="1 2">
    <name type="scientific">Leptidea sinapis</name>
    <dbReference type="NCBI Taxonomy" id="189913"/>
    <lineage>
        <taxon>Eukaryota</taxon>
        <taxon>Metazoa</taxon>
        <taxon>Ecdysozoa</taxon>
        <taxon>Arthropoda</taxon>
        <taxon>Hexapoda</taxon>
        <taxon>Insecta</taxon>
        <taxon>Pterygota</taxon>
        <taxon>Neoptera</taxon>
        <taxon>Endopterygota</taxon>
        <taxon>Lepidoptera</taxon>
        <taxon>Glossata</taxon>
        <taxon>Ditrysia</taxon>
        <taxon>Papilionoidea</taxon>
        <taxon>Pieridae</taxon>
        <taxon>Dismorphiinae</taxon>
        <taxon>Leptidea</taxon>
    </lineage>
</organism>
<gene>
    <name evidence="1" type="ORF">LSINAPIS_LOCUS14761</name>
</gene>
<dbReference type="PROSITE" id="PS00018">
    <property type="entry name" value="EF_HAND_1"/>
    <property type="match status" value="1"/>
</dbReference>
<keyword evidence="2" id="KW-1185">Reference proteome</keyword>
<evidence type="ECO:0000313" key="2">
    <source>
        <dbReference type="Proteomes" id="UP000324832"/>
    </source>
</evidence>
<dbReference type="Proteomes" id="UP000324832">
    <property type="component" value="Unassembled WGS sequence"/>
</dbReference>
<dbReference type="EMBL" id="FZQP02006937">
    <property type="protein sequence ID" value="VVD05169.1"/>
    <property type="molecule type" value="Genomic_DNA"/>
</dbReference>
<sequence>MTHDRNGDNYVTFDEYFGDMMNNATYGGFCELIAAGLIFPFKFEVYRNGLIYTESGSNDYPMAVPGTFFWRPRLGLDMSASRTETPLDVHQPNIHNIMREEDLYDGYQLGLSVVSISAGLKGARKFSHLNPTSNYFYTNAYRWARRYLMYSMAVPGTFFWRPRLGLDLSIPTTEGYQVGMSVVALAAGLTSANIFLHLNPASAYFYTNAYRWGLRYLSLVPLWIGGGGDNFCDTHKVWRRRFYYMDEFIPKWLQRAFFYVKESEWKKEETEFKRFKQIAEPEFGKHYRYPSKIFNDYKSQETKETSWSLGSSASVSITA</sequence>
<accession>A0A5E4R7H9</accession>
<reference evidence="1 2" key="1">
    <citation type="submission" date="2017-07" db="EMBL/GenBank/DDBJ databases">
        <authorList>
            <person name="Talla V."/>
            <person name="Backstrom N."/>
        </authorList>
    </citation>
    <scope>NUCLEOTIDE SEQUENCE [LARGE SCALE GENOMIC DNA]</scope>
</reference>
<name>A0A5E4R7H9_9NEOP</name>
<evidence type="ECO:0008006" key="3">
    <source>
        <dbReference type="Google" id="ProtNLM"/>
    </source>
</evidence>